<feature type="transmembrane region" description="Helical" evidence="2">
    <location>
        <begin position="69"/>
        <end position="89"/>
    </location>
</feature>
<comment type="caution">
    <text evidence="3">The sequence shown here is derived from an EMBL/GenBank/DDBJ whole genome shotgun (WGS) entry which is preliminary data.</text>
</comment>
<feature type="compositionally biased region" description="Gly residues" evidence="1">
    <location>
        <begin position="118"/>
        <end position="128"/>
    </location>
</feature>
<feature type="region of interest" description="Disordered" evidence="1">
    <location>
        <begin position="118"/>
        <end position="137"/>
    </location>
</feature>
<dbReference type="Pfam" id="PF10823">
    <property type="entry name" value="DUF2568"/>
    <property type="match status" value="1"/>
</dbReference>
<reference evidence="3 4" key="1">
    <citation type="submission" date="2019-06" db="EMBL/GenBank/DDBJ databases">
        <title>Description of Kitasatospora acidophila sp. nov. isolated from pine grove soil, and reclassification of Streptomyces novaecaesareae to Kitasatospora novaeceasareae comb. nov.</title>
        <authorList>
            <person name="Kim M.J."/>
        </authorList>
    </citation>
    <scope>NUCLEOTIDE SEQUENCE [LARGE SCALE GENOMIC DNA]</scope>
    <source>
        <strain evidence="3 4">MMS16-CNU292</strain>
    </source>
</reference>
<keyword evidence="2" id="KW-0472">Membrane</keyword>
<gene>
    <name evidence="3" type="ORF">E6W39_20625</name>
</gene>
<keyword evidence="4" id="KW-1185">Reference proteome</keyword>
<evidence type="ECO:0000256" key="1">
    <source>
        <dbReference type="SAM" id="MobiDB-lite"/>
    </source>
</evidence>
<accession>A0A540W5A7</accession>
<proteinExistence type="predicted"/>
<feature type="transmembrane region" description="Helical" evidence="2">
    <location>
        <begin position="39"/>
        <end position="57"/>
    </location>
</feature>
<protein>
    <submittedName>
        <fullName evidence="3">DUF2568 domain-containing protein</fullName>
    </submittedName>
</protein>
<dbReference type="InterPro" id="IPR021214">
    <property type="entry name" value="DUF2568"/>
</dbReference>
<dbReference type="RefSeq" id="WP_141634776.1">
    <property type="nucleotide sequence ID" value="NZ_VIGB01000003.1"/>
</dbReference>
<sequence>MGSRGLRGAWYANEGLAFLLELAALAWLAWWGWTIGPGPAGRLLLGLGSPVLAAVLWGRYASPRAAVRLPLPGVLAVKAVVFLAASAALGTVVGWLPGLGFALLCAANVAFAEAGRLGPGSGPGGPGPTEGQPGPSR</sequence>
<evidence type="ECO:0000256" key="2">
    <source>
        <dbReference type="SAM" id="Phobius"/>
    </source>
</evidence>
<keyword evidence="2" id="KW-1133">Transmembrane helix</keyword>
<dbReference type="Proteomes" id="UP000319103">
    <property type="component" value="Unassembled WGS sequence"/>
</dbReference>
<evidence type="ECO:0000313" key="4">
    <source>
        <dbReference type="Proteomes" id="UP000319103"/>
    </source>
</evidence>
<dbReference type="EMBL" id="VIGB01000003">
    <property type="protein sequence ID" value="TQF04190.1"/>
    <property type="molecule type" value="Genomic_DNA"/>
</dbReference>
<keyword evidence="2" id="KW-0812">Transmembrane</keyword>
<dbReference type="AlphaFoldDB" id="A0A540W5A7"/>
<evidence type="ECO:0000313" key="3">
    <source>
        <dbReference type="EMBL" id="TQF04190.1"/>
    </source>
</evidence>
<organism evidence="3 4">
    <name type="scientific">Kitasatospora acidiphila</name>
    <dbReference type="NCBI Taxonomy" id="2567942"/>
    <lineage>
        <taxon>Bacteria</taxon>
        <taxon>Bacillati</taxon>
        <taxon>Actinomycetota</taxon>
        <taxon>Actinomycetes</taxon>
        <taxon>Kitasatosporales</taxon>
        <taxon>Streptomycetaceae</taxon>
        <taxon>Kitasatospora</taxon>
    </lineage>
</organism>
<name>A0A540W5A7_9ACTN</name>
<feature type="transmembrane region" description="Helical" evidence="2">
    <location>
        <begin position="12"/>
        <end position="33"/>
    </location>
</feature>